<evidence type="ECO:0000256" key="1">
    <source>
        <dbReference type="ARBA" id="ARBA00009776"/>
    </source>
</evidence>
<dbReference type="GO" id="GO:0005524">
    <property type="term" value="F:ATP binding"/>
    <property type="evidence" value="ECO:0007669"/>
    <property type="project" value="UniProtKB-UniRule"/>
</dbReference>
<evidence type="ECO:0000256" key="7">
    <source>
        <dbReference type="ARBA" id="ARBA00048743"/>
    </source>
</evidence>
<feature type="binding site" evidence="8">
    <location>
        <begin position="11"/>
        <end position="18"/>
    </location>
    <ligand>
        <name>ATP</name>
        <dbReference type="ChEBI" id="CHEBI:30616"/>
    </ligand>
</feature>
<dbReference type="NCBIfam" id="TIGR00041">
    <property type="entry name" value="DTMP_kinase"/>
    <property type="match status" value="1"/>
</dbReference>
<dbReference type="Pfam" id="PF02223">
    <property type="entry name" value="Thymidylate_kin"/>
    <property type="match status" value="1"/>
</dbReference>
<sequence length="198" mass="22511">MERGKFIVFEGLDGSGKTTQAGLLARFLEFQGKEVVSTSEPTGEGDAGQVIKKVLMREEMRSPRDLQELFAEDRKVHLSTVILPALDAGKIVISDRYFLSSIAFGSIGCDFEWLIGLNAEFPNPDITFFLNVLPEHCIERIYAHKRDIKLFERPEALKKAWETYQKLPERFPNIHIIDGERPIDPIFEEVKAKIAALF</sequence>
<dbReference type="PANTHER" id="PTHR10344">
    <property type="entry name" value="THYMIDYLATE KINASE"/>
    <property type="match status" value="1"/>
</dbReference>
<evidence type="ECO:0000256" key="3">
    <source>
        <dbReference type="ARBA" id="ARBA00022727"/>
    </source>
</evidence>
<dbReference type="InterPro" id="IPR039430">
    <property type="entry name" value="Thymidylate_kin-like_dom"/>
</dbReference>
<dbReference type="GO" id="GO:0005737">
    <property type="term" value="C:cytoplasm"/>
    <property type="evidence" value="ECO:0007669"/>
    <property type="project" value="TreeGrafter"/>
</dbReference>
<evidence type="ECO:0000256" key="4">
    <source>
        <dbReference type="ARBA" id="ARBA00022741"/>
    </source>
</evidence>
<evidence type="ECO:0000313" key="10">
    <source>
        <dbReference type="EMBL" id="OGY96408.1"/>
    </source>
</evidence>
<evidence type="ECO:0000259" key="9">
    <source>
        <dbReference type="Pfam" id="PF02223"/>
    </source>
</evidence>
<keyword evidence="3 8" id="KW-0545">Nucleotide biosynthesis</keyword>
<comment type="catalytic activity">
    <reaction evidence="7 8">
        <text>dTMP + ATP = dTDP + ADP</text>
        <dbReference type="Rhea" id="RHEA:13517"/>
        <dbReference type="ChEBI" id="CHEBI:30616"/>
        <dbReference type="ChEBI" id="CHEBI:58369"/>
        <dbReference type="ChEBI" id="CHEBI:63528"/>
        <dbReference type="ChEBI" id="CHEBI:456216"/>
        <dbReference type="EC" id="2.7.4.9"/>
    </reaction>
</comment>
<dbReference type="AlphaFoldDB" id="A0A1G2C4U6"/>
<evidence type="ECO:0000256" key="5">
    <source>
        <dbReference type="ARBA" id="ARBA00022777"/>
    </source>
</evidence>
<dbReference type="EMBL" id="MHKU01000032">
    <property type="protein sequence ID" value="OGY96408.1"/>
    <property type="molecule type" value="Genomic_DNA"/>
</dbReference>
<comment type="caution">
    <text evidence="10">The sequence shown here is derived from an EMBL/GenBank/DDBJ whole genome shotgun (WGS) entry which is preliminary data.</text>
</comment>
<reference evidence="10 11" key="1">
    <citation type="journal article" date="2016" name="Nat. Commun.">
        <title>Thousands of microbial genomes shed light on interconnected biogeochemical processes in an aquifer system.</title>
        <authorList>
            <person name="Anantharaman K."/>
            <person name="Brown C.T."/>
            <person name="Hug L.A."/>
            <person name="Sharon I."/>
            <person name="Castelle C.J."/>
            <person name="Probst A.J."/>
            <person name="Thomas B.C."/>
            <person name="Singh A."/>
            <person name="Wilkins M.J."/>
            <person name="Karaoz U."/>
            <person name="Brodie E.L."/>
            <person name="Williams K.H."/>
            <person name="Hubbard S.S."/>
            <person name="Banfield J.F."/>
        </authorList>
    </citation>
    <scope>NUCLEOTIDE SEQUENCE [LARGE SCALE GENOMIC DNA]</scope>
</reference>
<dbReference type="CDD" id="cd01672">
    <property type="entry name" value="TMPK"/>
    <property type="match status" value="1"/>
</dbReference>
<dbReference type="GO" id="GO:0006227">
    <property type="term" value="P:dUDP biosynthetic process"/>
    <property type="evidence" value="ECO:0007669"/>
    <property type="project" value="TreeGrafter"/>
</dbReference>
<proteinExistence type="inferred from homology"/>
<evidence type="ECO:0000256" key="6">
    <source>
        <dbReference type="ARBA" id="ARBA00022840"/>
    </source>
</evidence>
<evidence type="ECO:0000256" key="8">
    <source>
        <dbReference type="HAMAP-Rule" id="MF_00165"/>
    </source>
</evidence>
<evidence type="ECO:0000313" key="11">
    <source>
        <dbReference type="Proteomes" id="UP000176648"/>
    </source>
</evidence>
<gene>
    <name evidence="8" type="primary">tmk</name>
    <name evidence="10" type="ORF">A2122_01595</name>
</gene>
<keyword evidence="6 8" id="KW-0067">ATP-binding</keyword>
<dbReference type="PANTHER" id="PTHR10344:SF4">
    <property type="entry name" value="UMP-CMP KINASE 2, MITOCHONDRIAL"/>
    <property type="match status" value="1"/>
</dbReference>
<feature type="domain" description="Thymidylate kinase-like" evidence="9">
    <location>
        <begin position="9"/>
        <end position="189"/>
    </location>
</feature>
<dbReference type="SUPFAM" id="SSF52540">
    <property type="entry name" value="P-loop containing nucleoside triphosphate hydrolases"/>
    <property type="match status" value="1"/>
</dbReference>
<dbReference type="InterPro" id="IPR027417">
    <property type="entry name" value="P-loop_NTPase"/>
</dbReference>
<keyword evidence="2 8" id="KW-0808">Transferase</keyword>
<organism evidence="10 11">
    <name type="scientific">Candidatus Liptonbacteria bacterium GWB1_49_6</name>
    <dbReference type="NCBI Taxonomy" id="1798644"/>
    <lineage>
        <taxon>Bacteria</taxon>
        <taxon>Candidatus Liptoniibacteriota</taxon>
    </lineage>
</organism>
<evidence type="ECO:0000256" key="2">
    <source>
        <dbReference type="ARBA" id="ARBA00022679"/>
    </source>
</evidence>
<accession>A0A1G2C4U6</accession>
<dbReference type="STRING" id="1798644.A2122_01595"/>
<name>A0A1G2C4U6_9BACT</name>
<dbReference type="InterPro" id="IPR018094">
    <property type="entry name" value="Thymidylate_kinase"/>
</dbReference>
<protein>
    <recommendedName>
        <fullName evidence="8">Thymidylate kinase</fullName>
        <ecNumber evidence="8">2.7.4.9</ecNumber>
    </recommendedName>
    <alternativeName>
        <fullName evidence="8">dTMP kinase</fullName>
    </alternativeName>
</protein>
<keyword evidence="5 8" id="KW-0418">Kinase</keyword>
<comment type="similarity">
    <text evidence="1 8">Belongs to the thymidylate kinase family.</text>
</comment>
<comment type="function">
    <text evidence="8">Phosphorylation of dTMP to form dTDP in both de novo and salvage pathways of dTTP synthesis.</text>
</comment>
<dbReference type="Proteomes" id="UP000176648">
    <property type="component" value="Unassembled WGS sequence"/>
</dbReference>
<dbReference type="GO" id="GO:0006235">
    <property type="term" value="P:dTTP biosynthetic process"/>
    <property type="evidence" value="ECO:0007669"/>
    <property type="project" value="UniProtKB-UniRule"/>
</dbReference>
<dbReference type="GO" id="GO:0004798">
    <property type="term" value="F:dTMP kinase activity"/>
    <property type="evidence" value="ECO:0007669"/>
    <property type="project" value="UniProtKB-UniRule"/>
</dbReference>
<dbReference type="EC" id="2.7.4.9" evidence="8"/>
<dbReference type="HAMAP" id="MF_00165">
    <property type="entry name" value="Thymidylate_kinase"/>
    <property type="match status" value="1"/>
</dbReference>
<dbReference type="GO" id="GO:0006233">
    <property type="term" value="P:dTDP biosynthetic process"/>
    <property type="evidence" value="ECO:0007669"/>
    <property type="project" value="InterPro"/>
</dbReference>
<dbReference type="Gene3D" id="3.40.50.300">
    <property type="entry name" value="P-loop containing nucleotide triphosphate hydrolases"/>
    <property type="match status" value="1"/>
</dbReference>
<keyword evidence="4 8" id="KW-0547">Nucleotide-binding</keyword>